<evidence type="ECO:0000256" key="1">
    <source>
        <dbReference type="ARBA" id="ARBA00022603"/>
    </source>
</evidence>
<dbReference type="GO" id="GO:0003677">
    <property type="term" value="F:DNA binding"/>
    <property type="evidence" value="ECO:0007669"/>
    <property type="project" value="InterPro"/>
</dbReference>
<dbReference type="AlphaFoldDB" id="A0A4R4V9A5"/>
<dbReference type="GO" id="GO:0032259">
    <property type="term" value="P:methylation"/>
    <property type="evidence" value="ECO:0007669"/>
    <property type="project" value="UniProtKB-KW"/>
</dbReference>
<dbReference type="Proteomes" id="UP000294543">
    <property type="component" value="Unassembled WGS sequence"/>
</dbReference>
<comment type="caution">
    <text evidence="4">The sequence shown here is derived from an EMBL/GenBank/DDBJ whole genome shotgun (WGS) entry which is preliminary data.</text>
</comment>
<keyword evidence="5" id="KW-1185">Reference proteome</keyword>
<evidence type="ECO:0000259" key="3">
    <source>
        <dbReference type="Pfam" id="PF01555"/>
    </source>
</evidence>
<dbReference type="InterPro" id="IPR002941">
    <property type="entry name" value="DNA_methylase_N4/N6"/>
</dbReference>
<keyword evidence="1" id="KW-0489">Methyltransferase</keyword>
<evidence type="ECO:0000256" key="2">
    <source>
        <dbReference type="ARBA" id="ARBA00022679"/>
    </source>
</evidence>
<evidence type="ECO:0000313" key="4">
    <source>
        <dbReference type="EMBL" id="TDD01602.1"/>
    </source>
</evidence>
<proteinExistence type="predicted"/>
<dbReference type="EMBL" id="SMKP01000367">
    <property type="protein sequence ID" value="TDD01602.1"/>
    <property type="molecule type" value="Genomic_DNA"/>
</dbReference>
<evidence type="ECO:0000313" key="5">
    <source>
        <dbReference type="Proteomes" id="UP000294543"/>
    </source>
</evidence>
<feature type="domain" description="DNA methylase N-4/N-6" evidence="3">
    <location>
        <begin position="16"/>
        <end position="98"/>
    </location>
</feature>
<dbReference type="OrthoDB" id="3669717at2"/>
<accession>A0A4R4V9A5</accession>
<gene>
    <name evidence="4" type="ORF">E1294_51580</name>
</gene>
<keyword evidence="2" id="KW-0808">Transferase</keyword>
<protein>
    <recommendedName>
        <fullName evidence="3">DNA methylase N-4/N-6 domain-containing protein</fullName>
    </recommendedName>
</protein>
<dbReference type="Pfam" id="PF01555">
    <property type="entry name" value="N6_N4_Mtase"/>
    <property type="match status" value="1"/>
</dbReference>
<sequence length="289" mass="30564">MSKNEGWRSKGSRAAERRLVPLSVWLCSDTTPRSSEAGESPRVTEVVCGRHRQAVGRELARHLIGACSRPGGVVADVFPTSETVLVTAAGMERLGVGCVPRLAVAQHFAGRLRQELAADQRAAVRLRPHGPHQLREALLGLEGRVELLIAALPPYPEAGRSAGPASASCPSCRAEPPTLAMPQLGRFLEDARHVLAPGGHLAVITTARHERGRLVDLAPGIIRRAGAAGLAYVQHVIAVRVPVEGDALVVQADPAELGHLRRAQSAELPPVVSVHADVCLFARTAGGAR</sequence>
<organism evidence="4 5">
    <name type="scientific">Nonomuraea diastatica</name>
    <dbReference type="NCBI Taxonomy" id="1848329"/>
    <lineage>
        <taxon>Bacteria</taxon>
        <taxon>Bacillati</taxon>
        <taxon>Actinomycetota</taxon>
        <taxon>Actinomycetes</taxon>
        <taxon>Streptosporangiales</taxon>
        <taxon>Streptosporangiaceae</taxon>
        <taxon>Nonomuraea</taxon>
    </lineage>
</organism>
<dbReference type="RefSeq" id="WP_132520580.1">
    <property type="nucleotide sequence ID" value="NZ_SMKP01000367.1"/>
</dbReference>
<dbReference type="GO" id="GO:0008170">
    <property type="term" value="F:N-methyltransferase activity"/>
    <property type="evidence" value="ECO:0007669"/>
    <property type="project" value="InterPro"/>
</dbReference>
<dbReference type="SUPFAM" id="SSF53335">
    <property type="entry name" value="S-adenosyl-L-methionine-dependent methyltransferases"/>
    <property type="match status" value="1"/>
</dbReference>
<reference evidence="4 5" key="1">
    <citation type="submission" date="2019-03" db="EMBL/GenBank/DDBJ databases">
        <title>Draft genome sequences of novel Actinobacteria.</title>
        <authorList>
            <person name="Sahin N."/>
            <person name="Ay H."/>
            <person name="Saygin H."/>
        </authorList>
    </citation>
    <scope>NUCLEOTIDE SEQUENCE [LARGE SCALE GENOMIC DNA]</scope>
    <source>
        <strain evidence="4 5">KC712</strain>
    </source>
</reference>
<name>A0A4R4V9A5_9ACTN</name>
<dbReference type="InterPro" id="IPR029063">
    <property type="entry name" value="SAM-dependent_MTases_sf"/>
</dbReference>